<dbReference type="Gene3D" id="3.10.450.50">
    <property type="match status" value="1"/>
</dbReference>
<proteinExistence type="predicted"/>
<keyword evidence="3" id="KW-1185">Reference proteome</keyword>
<dbReference type="InterPro" id="IPR032710">
    <property type="entry name" value="NTF2-like_dom_sf"/>
</dbReference>
<comment type="caution">
    <text evidence="2">The sequence shown here is derived from an EMBL/GenBank/DDBJ whole genome shotgun (WGS) entry which is preliminary data.</text>
</comment>
<reference evidence="2 3" key="1">
    <citation type="submission" date="2017-07" db="EMBL/GenBank/DDBJ databases">
        <title>First draft Genome Sequence of Nocardia cerradoensis isolated from human infection.</title>
        <authorList>
            <person name="Carrasco G."/>
        </authorList>
    </citation>
    <scope>NUCLEOTIDE SEQUENCE [LARGE SCALE GENOMIC DNA]</scope>
    <source>
        <strain evidence="2 3">CNM20130759</strain>
    </source>
</reference>
<dbReference type="Pfam" id="PF12680">
    <property type="entry name" value="SnoaL_2"/>
    <property type="match status" value="1"/>
</dbReference>
<organism evidence="2 3">
    <name type="scientific">Nocardia cerradoensis</name>
    <dbReference type="NCBI Taxonomy" id="85688"/>
    <lineage>
        <taxon>Bacteria</taxon>
        <taxon>Bacillati</taxon>
        <taxon>Actinomycetota</taxon>
        <taxon>Actinomycetes</taxon>
        <taxon>Mycobacteriales</taxon>
        <taxon>Nocardiaceae</taxon>
        <taxon>Nocardia</taxon>
    </lineage>
</organism>
<evidence type="ECO:0000259" key="1">
    <source>
        <dbReference type="Pfam" id="PF12680"/>
    </source>
</evidence>
<protein>
    <recommendedName>
        <fullName evidence="1">SnoaL-like domain-containing protein</fullName>
    </recommendedName>
</protein>
<evidence type="ECO:0000313" key="3">
    <source>
        <dbReference type="Proteomes" id="UP000215506"/>
    </source>
</evidence>
<feature type="domain" description="SnoaL-like" evidence="1">
    <location>
        <begin position="6"/>
        <end position="106"/>
    </location>
</feature>
<gene>
    <name evidence="2" type="ORF">B7C42_03294</name>
</gene>
<dbReference type="AlphaFoldDB" id="A0A231H6M7"/>
<dbReference type="InterPro" id="IPR037401">
    <property type="entry name" value="SnoaL-like"/>
</dbReference>
<evidence type="ECO:0000313" key="2">
    <source>
        <dbReference type="EMBL" id="OXR44505.1"/>
    </source>
</evidence>
<dbReference type="RefSeq" id="WP_039775887.1">
    <property type="nucleotide sequence ID" value="NZ_JAAXOR010000006.1"/>
</dbReference>
<sequence>MDELADRFFAAVSAGDTAALTALYAPDARIWHNDKNAEETVTENLRVLRWLSRTVEDLRYEDIRRYVLPDGFAQQHVVRGHLPGHGELEVPASLFVRVRDGHITRIEEYVDSAATQPLREVSATNGGYR</sequence>
<dbReference type="SUPFAM" id="SSF54427">
    <property type="entry name" value="NTF2-like"/>
    <property type="match status" value="1"/>
</dbReference>
<name>A0A231H6M7_9NOCA</name>
<dbReference type="Proteomes" id="UP000215506">
    <property type="component" value="Unassembled WGS sequence"/>
</dbReference>
<dbReference type="EMBL" id="NGAF01000006">
    <property type="protein sequence ID" value="OXR44505.1"/>
    <property type="molecule type" value="Genomic_DNA"/>
</dbReference>
<accession>A0A231H6M7</accession>